<reference evidence="2" key="1">
    <citation type="submission" date="2015-11" db="EMBL/GenBank/DDBJ databases">
        <title>De novo transcriptome assembly of four potential Pierce s Disease insect vectors from Arizona vineyards.</title>
        <authorList>
            <person name="Tassone E.E."/>
        </authorList>
    </citation>
    <scope>NUCLEOTIDE SEQUENCE</scope>
</reference>
<feature type="compositionally biased region" description="Polar residues" evidence="1">
    <location>
        <begin position="162"/>
        <end position="171"/>
    </location>
</feature>
<evidence type="ECO:0000256" key="1">
    <source>
        <dbReference type="SAM" id="MobiDB-lite"/>
    </source>
</evidence>
<accession>A0A1B6GR11</accession>
<evidence type="ECO:0000313" key="2">
    <source>
        <dbReference type="EMBL" id="JAS64865.1"/>
    </source>
</evidence>
<feature type="non-terminal residue" evidence="2">
    <location>
        <position position="1"/>
    </location>
</feature>
<feature type="region of interest" description="Disordered" evidence="1">
    <location>
        <begin position="1"/>
        <end position="66"/>
    </location>
</feature>
<proteinExistence type="predicted"/>
<feature type="region of interest" description="Disordered" evidence="1">
    <location>
        <begin position="148"/>
        <end position="181"/>
    </location>
</feature>
<dbReference type="AlphaFoldDB" id="A0A1B6GR11"/>
<feature type="non-terminal residue" evidence="2">
    <location>
        <position position="181"/>
    </location>
</feature>
<gene>
    <name evidence="2" type="ORF">g.9226</name>
</gene>
<feature type="compositionally biased region" description="Basic and acidic residues" evidence="1">
    <location>
        <begin position="45"/>
        <end position="66"/>
    </location>
</feature>
<protein>
    <submittedName>
        <fullName evidence="2">Uncharacterized protein</fullName>
    </submittedName>
</protein>
<feature type="compositionally biased region" description="Polar residues" evidence="1">
    <location>
        <begin position="29"/>
        <end position="39"/>
    </location>
</feature>
<organism evidence="2">
    <name type="scientific">Cuerna arida</name>
    <dbReference type="NCBI Taxonomy" id="1464854"/>
    <lineage>
        <taxon>Eukaryota</taxon>
        <taxon>Metazoa</taxon>
        <taxon>Ecdysozoa</taxon>
        <taxon>Arthropoda</taxon>
        <taxon>Hexapoda</taxon>
        <taxon>Insecta</taxon>
        <taxon>Pterygota</taxon>
        <taxon>Neoptera</taxon>
        <taxon>Paraneoptera</taxon>
        <taxon>Hemiptera</taxon>
        <taxon>Auchenorrhyncha</taxon>
        <taxon>Membracoidea</taxon>
        <taxon>Cicadellidae</taxon>
        <taxon>Cicadellinae</taxon>
        <taxon>Proconiini</taxon>
        <taxon>Cuerna</taxon>
    </lineage>
</organism>
<sequence length="181" mass="20662">QSSLSSKKETTSKTSDHLSQDRILPLAYQRQNRSSSPEAKSSKTKKSDKEKKVVNGENSKFSEHPELKVRSVSYINDLTIENCVNEHIGFTFGYNQDQTDENQLSFKKSDNESINRYDKSLLKIDESSSNDISQKDLEETEAIISNYSKNQCQENEHKAKSLDQQNSTRMLSNEEPSERSS</sequence>
<dbReference type="EMBL" id="GECZ01004904">
    <property type="protein sequence ID" value="JAS64865.1"/>
    <property type="molecule type" value="Transcribed_RNA"/>
</dbReference>
<feature type="compositionally biased region" description="Basic and acidic residues" evidence="1">
    <location>
        <begin position="1"/>
        <end position="20"/>
    </location>
</feature>
<name>A0A1B6GR11_9HEMI</name>